<dbReference type="EMBL" id="BPVZ01000436">
    <property type="protein sequence ID" value="GKV51117.1"/>
    <property type="molecule type" value="Genomic_DNA"/>
</dbReference>
<feature type="region of interest" description="Disordered" evidence="1">
    <location>
        <begin position="1"/>
        <end position="42"/>
    </location>
</feature>
<comment type="caution">
    <text evidence="3">The sequence shown here is derived from an EMBL/GenBank/DDBJ whole genome shotgun (WGS) entry which is preliminary data.</text>
</comment>
<feature type="non-terminal residue" evidence="3">
    <location>
        <position position="1"/>
    </location>
</feature>
<organism evidence="3 4">
    <name type="scientific">Rubroshorea leprosula</name>
    <dbReference type="NCBI Taxonomy" id="152421"/>
    <lineage>
        <taxon>Eukaryota</taxon>
        <taxon>Viridiplantae</taxon>
        <taxon>Streptophyta</taxon>
        <taxon>Embryophyta</taxon>
        <taxon>Tracheophyta</taxon>
        <taxon>Spermatophyta</taxon>
        <taxon>Magnoliopsida</taxon>
        <taxon>eudicotyledons</taxon>
        <taxon>Gunneridae</taxon>
        <taxon>Pentapetalae</taxon>
        <taxon>rosids</taxon>
        <taxon>malvids</taxon>
        <taxon>Malvales</taxon>
        <taxon>Dipterocarpaceae</taxon>
        <taxon>Rubroshorea</taxon>
    </lineage>
</organism>
<dbReference type="InterPro" id="IPR004332">
    <property type="entry name" value="Transposase_MuDR"/>
</dbReference>
<dbReference type="PANTHER" id="PTHR31973:SF199">
    <property type="entry name" value="SWIM-TYPE DOMAIN-CONTAINING PROTEIN"/>
    <property type="match status" value="1"/>
</dbReference>
<keyword evidence="4" id="KW-1185">Reference proteome</keyword>
<dbReference type="Proteomes" id="UP001054252">
    <property type="component" value="Unassembled WGS sequence"/>
</dbReference>
<accession>A0AAV5MRU2</accession>
<reference evidence="3 4" key="1">
    <citation type="journal article" date="2021" name="Commun. Biol.">
        <title>The genome of Shorea leprosula (Dipterocarpaceae) highlights the ecological relevance of drought in aseasonal tropical rainforests.</title>
        <authorList>
            <person name="Ng K.K.S."/>
            <person name="Kobayashi M.J."/>
            <person name="Fawcett J.A."/>
            <person name="Hatakeyama M."/>
            <person name="Paape T."/>
            <person name="Ng C.H."/>
            <person name="Ang C.C."/>
            <person name="Tnah L.H."/>
            <person name="Lee C.T."/>
            <person name="Nishiyama T."/>
            <person name="Sese J."/>
            <person name="O'Brien M.J."/>
            <person name="Copetti D."/>
            <person name="Mohd Noor M.I."/>
            <person name="Ong R.C."/>
            <person name="Putra M."/>
            <person name="Sireger I.Z."/>
            <person name="Indrioko S."/>
            <person name="Kosugi Y."/>
            <person name="Izuno A."/>
            <person name="Isagi Y."/>
            <person name="Lee S.L."/>
            <person name="Shimizu K.K."/>
        </authorList>
    </citation>
    <scope>NUCLEOTIDE SEQUENCE [LARGE SCALE GENOMIC DNA]</scope>
    <source>
        <strain evidence="3">214</strain>
    </source>
</reference>
<evidence type="ECO:0000256" key="1">
    <source>
        <dbReference type="SAM" id="MobiDB-lite"/>
    </source>
</evidence>
<sequence>TILIGGYPTSNIPENEGLNTDNSHELHSLYESDDDGTSKRRYPEFNESVDMEKLKLVVGMLFKDRELLKQAIKQEARMNRVEVKFEKNDKKRVKAICKEENCPWEMRASLADCKADQDTTWQIKTLKYGHNCGKKTENKNFSAQWLAEHYLDNFKIDPNWAPCALQAQAVTETGWKFQETILARGGGKAPLEVSQCRLYDEL</sequence>
<dbReference type="AlphaFoldDB" id="A0AAV5MRU2"/>
<dbReference type="PANTHER" id="PTHR31973">
    <property type="entry name" value="POLYPROTEIN, PUTATIVE-RELATED"/>
    <property type="match status" value="1"/>
</dbReference>
<name>A0AAV5MRU2_9ROSI</name>
<evidence type="ECO:0000313" key="4">
    <source>
        <dbReference type="Proteomes" id="UP001054252"/>
    </source>
</evidence>
<evidence type="ECO:0000259" key="2">
    <source>
        <dbReference type="Pfam" id="PF03108"/>
    </source>
</evidence>
<feature type="compositionally biased region" description="Basic and acidic residues" evidence="1">
    <location>
        <begin position="22"/>
        <end position="42"/>
    </location>
</feature>
<protein>
    <recommendedName>
        <fullName evidence="2">Transposase MuDR plant domain-containing protein</fullName>
    </recommendedName>
</protein>
<feature type="domain" description="Transposase MuDR plant" evidence="2">
    <location>
        <begin position="55"/>
        <end position="109"/>
    </location>
</feature>
<gene>
    <name evidence="3" type="ORF">SLEP1_g57791</name>
</gene>
<dbReference type="Pfam" id="PF03108">
    <property type="entry name" value="DBD_Tnp_Mut"/>
    <property type="match status" value="1"/>
</dbReference>
<feature type="compositionally biased region" description="Polar residues" evidence="1">
    <location>
        <begin position="8"/>
        <end position="21"/>
    </location>
</feature>
<evidence type="ECO:0000313" key="3">
    <source>
        <dbReference type="EMBL" id="GKV51117.1"/>
    </source>
</evidence>
<proteinExistence type="predicted"/>